<dbReference type="Proteomes" id="UP000695022">
    <property type="component" value="Unplaced"/>
</dbReference>
<feature type="region of interest" description="Disordered" evidence="1">
    <location>
        <begin position="613"/>
        <end position="657"/>
    </location>
</feature>
<evidence type="ECO:0000313" key="3">
    <source>
        <dbReference type="RefSeq" id="XP_014662057.1"/>
    </source>
</evidence>
<reference evidence="3" key="1">
    <citation type="submission" date="2025-08" db="UniProtKB">
        <authorList>
            <consortium name="RefSeq"/>
        </authorList>
    </citation>
    <scope>IDENTIFICATION</scope>
</reference>
<feature type="region of interest" description="Disordered" evidence="1">
    <location>
        <begin position="315"/>
        <end position="345"/>
    </location>
</feature>
<dbReference type="RefSeq" id="XP_014662057.1">
    <property type="nucleotide sequence ID" value="XM_014806571.1"/>
</dbReference>
<feature type="region of interest" description="Disordered" evidence="1">
    <location>
        <begin position="943"/>
        <end position="966"/>
    </location>
</feature>
<feature type="compositionally biased region" description="Polar residues" evidence="1">
    <location>
        <begin position="181"/>
        <end position="205"/>
    </location>
</feature>
<feature type="compositionally biased region" description="Polar residues" evidence="1">
    <location>
        <begin position="755"/>
        <end position="821"/>
    </location>
</feature>
<feature type="compositionally biased region" description="Low complexity" evidence="1">
    <location>
        <begin position="237"/>
        <end position="255"/>
    </location>
</feature>
<feature type="compositionally biased region" description="Polar residues" evidence="1">
    <location>
        <begin position="221"/>
        <end position="236"/>
    </location>
</feature>
<feature type="region of interest" description="Disordered" evidence="1">
    <location>
        <begin position="686"/>
        <end position="821"/>
    </location>
</feature>
<dbReference type="GeneID" id="106805092"/>
<feature type="compositionally biased region" description="Low complexity" evidence="1">
    <location>
        <begin position="706"/>
        <end position="732"/>
    </location>
</feature>
<proteinExistence type="predicted"/>
<protein>
    <submittedName>
        <fullName evidence="3">Uncharacterized protein LOC106805092</fullName>
    </submittedName>
</protein>
<feature type="region of interest" description="Disordered" evidence="1">
    <location>
        <begin position="221"/>
        <end position="267"/>
    </location>
</feature>
<name>A0ABM1DQ36_PRICU</name>
<keyword evidence="2" id="KW-1185">Reference proteome</keyword>
<feature type="compositionally biased region" description="Basic residues" evidence="1">
    <location>
        <begin position="946"/>
        <end position="958"/>
    </location>
</feature>
<feature type="region of interest" description="Disordered" evidence="1">
    <location>
        <begin position="74"/>
        <end position="123"/>
    </location>
</feature>
<feature type="region of interest" description="Disordered" evidence="1">
    <location>
        <begin position="161"/>
        <end position="205"/>
    </location>
</feature>
<gene>
    <name evidence="3" type="primary">LOC106805092</name>
</gene>
<feature type="compositionally biased region" description="Basic and acidic residues" evidence="1">
    <location>
        <begin position="632"/>
        <end position="657"/>
    </location>
</feature>
<accession>A0ABM1DQ36</accession>
<organism evidence="2 3">
    <name type="scientific">Priapulus caudatus</name>
    <name type="common">Priapulid worm</name>
    <dbReference type="NCBI Taxonomy" id="37621"/>
    <lineage>
        <taxon>Eukaryota</taxon>
        <taxon>Metazoa</taxon>
        <taxon>Ecdysozoa</taxon>
        <taxon>Scalidophora</taxon>
        <taxon>Priapulida</taxon>
        <taxon>Priapulimorpha</taxon>
        <taxon>Priapulimorphida</taxon>
        <taxon>Priapulidae</taxon>
        <taxon>Priapulus</taxon>
    </lineage>
</organism>
<evidence type="ECO:0000256" key="1">
    <source>
        <dbReference type="SAM" id="MobiDB-lite"/>
    </source>
</evidence>
<evidence type="ECO:0000313" key="2">
    <source>
        <dbReference type="Proteomes" id="UP000695022"/>
    </source>
</evidence>
<sequence>MDLHDARDKGADSKQRLECVPAYTDAHADNEVFFGPVTEREQKVASRYKKRRTEMYIVGGNRRNLAELFRFERDDGDTSKCGSEESDSESQTADAPSMHHSCSPDERGGTTERTSSMSTSDWDSSSCSFSHNHALLVVSAASDTLNEETILEKDSKRVSGEDLVRTANDDVEFENDFDRPTSVQVHNSSQSMPTETNTAASLSTEASAVLSSGTLATSIASENSRQSDVVSNADITSSNDSSCAASAADSSSSDTSRAEDASSAVVGRASKTCTNTTVSFVLNEMVSVQAVAATRVLGHVGCHADRACPAIPEAEETNLNERQSDDLGTDEAPDDGRETSLTTAEPLKQRLEFNVDNEQKYAKVELPSGVNNVNQGGDQVNRLMRSEMLSPRIEFLQNKENVASCKDEDVVDWTGKEGGNATRLHIDRTPRPALNPNSVRQDFDIKLKCSPASAFRVFSSPFSPAKKFFPSLYEKTKDAAQRDDDFLSPAHRSPLVNAAPTHIEPNACTPSLAQTSETLSIRDDGVSVAARVSPRSAFFSKIFSPDSSAVVADSLERDVGRVMFAYPAVTVCVNDTDSDRHGDAAVDSCEHDDSTHVGRVMFAYPAATVSVEDAHDDTNRGRSDDDLGTNGGRDDDCNTDRCHGDDIDMDAGRSDDLGLDRCHGGRGDALGDEIVTVEANDVFDVSDTMSQGDDCDGDGGHAWNVPPELIPSLSSLSCSDDTAISSSSSTESGDWAPPPGITLRVTSDNSRRISPAQSPGITLRVTSDNSQRISPAQSPGTTLTSDNSQRISPAQSPGTTLTSDNSRCISPAQSPGITHASANSRCISPALSLGTHDNSQPASASFLSGNGRHAGTGLTIEAGSGGSNSFTLFPPLPTVEVVVTEHGGLCEPTSAEMMQEKTDSADNQPQVSPPVCSPLLTMLEKKKAELQRLRADREKLREVVTKKKQRKGPAKKTPIKSEGGARAFGDRWSTQKKQELDGIGMLQLSSREWDKVVIWNTVQNSQAQTCNVAEDPALLRKTPLVIRHAPAVDGRMHPTRLKWADELVTSISSMCSPNDAAPSCKSILIKEHERRTKKLLLPEIVLESPMIMKKSNTLGYDSPQNDTCSIPRAVENSKLPF</sequence>
<feature type="compositionally biased region" description="Basic and acidic residues" evidence="1">
    <location>
        <begin position="613"/>
        <end position="625"/>
    </location>
</feature>